<comment type="similarity">
    <text evidence="1">Belongs to the short-chain dehydrogenases/reductases (SDR) family.</text>
</comment>
<evidence type="ECO:0000313" key="4">
    <source>
        <dbReference type="EMBL" id="KAK4442822.1"/>
    </source>
</evidence>
<dbReference type="PRINTS" id="PR00081">
    <property type="entry name" value="GDHRDH"/>
</dbReference>
<reference evidence="4" key="2">
    <citation type="submission" date="2023-05" db="EMBL/GenBank/DDBJ databases">
        <authorList>
            <consortium name="Lawrence Berkeley National Laboratory"/>
            <person name="Steindorff A."/>
            <person name="Hensen N."/>
            <person name="Bonometti L."/>
            <person name="Westerberg I."/>
            <person name="Brannstrom I.O."/>
            <person name="Guillou S."/>
            <person name="Cros-Aarteil S."/>
            <person name="Calhoun S."/>
            <person name="Haridas S."/>
            <person name="Kuo A."/>
            <person name="Mondo S."/>
            <person name="Pangilinan J."/>
            <person name="Riley R."/>
            <person name="Labutti K."/>
            <person name="Andreopoulos B."/>
            <person name="Lipzen A."/>
            <person name="Chen C."/>
            <person name="Yanf M."/>
            <person name="Daum C."/>
            <person name="Ng V."/>
            <person name="Clum A."/>
            <person name="Ohm R."/>
            <person name="Martin F."/>
            <person name="Silar P."/>
            <person name="Natvig D."/>
            <person name="Lalanne C."/>
            <person name="Gautier V."/>
            <person name="Ament-Velasquez S.L."/>
            <person name="Kruys A."/>
            <person name="Hutchinson M.I."/>
            <person name="Powell A.J."/>
            <person name="Barry K."/>
            <person name="Miller A.N."/>
            <person name="Grigoriev I.V."/>
            <person name="Debuchy R."/>
            <person name="Gladieux P."/>
            <person name="Thoren M.H."/>
            <person name="Johannesson H."/>
        </authorList>
    </citation>
    <scope>NUCLEOTIDE SEQUENCE</scope>
    <source>
        <strain evidence="4">PSN243</strain>
    </source>
</reference>
<evidence type="ECO:0000256" key="1">
    <source>
        <dbReference type="ARBA" id="ARBA00006484"/>
    </source>
</evidence>
<dbReference type="GO" id="GO:0005783">
    <property type="term" value="C:endoplasmic reticulum"/>
    <property type="evidence" value="ECO:0007669"/>
    <property type="project" value="TreeGrafter"/>
</dbReference>
<reference evidence="4" key="1">
    <citation type="journal article" date="2023" name="Mol. Phylogenet. Evol.">
        <title>Genome-scale phylogeny and comparative genomics of the fungal order Sordariales.</title>
        <authorList>
            <person name="Hensen N."/>
            <person name="Bonometti L."/>
            <person name="Westerberg I."/>
            <person name="Brannstrom I.O."/>
            <person name="Guillou S."/>
            <person name="Cros-Aarteil S."/>
            <person name="Calhoun S."/>
            <person name="Haridas S."/>
            <person name="Kuo A."/>
            <person name="Mondo S."/>
            <person name="Pangilinan J."/>
            <person name="Riley R."/>
            <person name="LaButti K."/>
            <person name="Andreopoulos B."/>
            <person name="Lipzen A."/>
            <person name="Chen C."/>
            <person name="Yan M."/>
            <person name="Daum C."/>
            <person name="Ng V."/>
            <person name="Clum A."/>
            <person name="Steindorff A."/>
            <person name="Ohm R.A."/>
            <person name="Martin F."/>
            <person name="Silar P."/>
            <person name="Natvig D.O."/>
            <person name="Lalanne C."/>
            <person name="Gautier V."/>
            <person name="Ament-Velasquez S.L."/>
            <person name="Kruys A."/>
            <person name="Hutchinson M.I."/>
            <person name="Powell A.J."/>
            <person name="Barry K."/>
            <person name="Miller A.N."/>
            <person name="Grigoriev I.V."/>
            <person name="Debuchy R."/>
            <person name="Gladieux P."/>
            <person name="Hiltunen Thoren M."/>
            <person name="Johannesson H."/>
        </authorList>
    </citation>
    <scope>NUCLEOTIDE SEQUENCE</scope>
    <source>
        <strain evidence="4">PSN243</strain>
    </source>
</reference>
<dbReference type="EMBL" id="MU866006">
    <property type="protein sequence ID" value="KAK4442822.1"/>
    <property type="molecule type" value="Genomic_DNA"/>
</dbReference>
<gene>
    <name evidence="4" type="ORF">QBC34DRAFT_443872</name>
</gene>
<feature type="transmembrane region" description="Helical" evidence="3">
    <location>
        <begin position="6"/>
        <end position="30"/>
    </location>
</feature>
<sequence>MAYSSTLTYLGLLASISVIAALIDFVLPYLRPSTLHRYARPNKSGQPAWAFVTGASDGIGKVLCHELASAGFNVILHGRSPSKLTYVANSLSTTFPSRTFKTVVADATICTETALQNITNAIQDLHLTTLINNAGGTPVAAPNGDIFKCLHEYTHAEVTNTINLNVAFPTLLYNALLPVMMKNGEAGVIINIGSLTAEGYPLLAPYSAGKGYLGSLSTALGHEMQMARYDVEVICMPLGAVTGVQAIWKEESLFMPGARTAARKILARVGCGRAEVVPHWPHAVQRAVMGAMPRGLRGVVETLFQIERHGLQHWGFTLYRTDYNPAHEERWTRLVEQIGHSTFENIFSKPFGMPKKPLPVPVTKIRQELWEAFNPDVRSDEEIYARARLGCTAHDAYRGGAEWGVFLTEEGEKDSFKLRQFYVFLVADEEVLTTGWTKGSEKMPQFYWGWMKMALGVSFSHLWAGMDVHEQMCDIAPPTETGMHDKVYDGAGL</sequence>
<dbReference type="PANTHER" id="PTHR43899">
    <property type="entry name" value="RH59310P"/>
    <property type="match status" value="1"/>
</dbReference>
<dbReference type="InterPro" id="IPR036291">
    <property type="entry name" value="NAD(P)-bd_dom_sf"/>
</dbReference>
<keyword evidence="5" id="KW-1185">Reference proteome</keyword>
<dbReference type="Proteomes" id="UP001321760">
    <property type="component" value="Unassembled WGS sequence"/>
</dbReference>
<keyword evidence="3" id="KW-1133">Transmembrane helix</keyword>
<evidence type="ECO:0008006" key="6">
    <source>
        <dbReference type="Google" id="ProtNLM"/>
    </source>
</evidence>
<name>A0AAV9G636_9PEZI</name>
<dbReference type="PANTHER" id="PTHR43899:SF13">
    <property type="entry name" value="RH59310P"/>
    <property type="match status" value="1"/>
</dbReference>
<dbReference type="GO" id="GO:0016491">
    <property type="term" value="F:oxidoreductase activity"/>
    <property type="evidence" value="ECO:0007669"/>
    <property type="project" value="UniProtKB-KW"/>
</dbReference>
<evidence type="ECO:0000256" key="3">
    <source>
        <dbReference type="SAM" id="Phobius"/>
    </source>
</evidence>
<organism evidence="4 5">
    <name type="scientific">Podospora aff. communis PSN243</name>
    <dbReference type="NCBI Taxonomy" id="3040156"/>
    <lineage>
        <taxon>Eukaryota</taxon>
        <taxon>Fungi</taxon>
        <taxon>Dikarya</taxon>
        <taxon>Ascomycota</taxon>
        <taxon>Pezizomycotina</taxon>
        <taxon>Sordariomycetes</taxon>
        <taxon>Sordariomycetidae</taxon>
        <taxon>Sordariales</taxon>
        <taxon>Podosporaceae</taxon>
        <taxon>Podospora</taxon>
    </lineage>
</organism>
<dbReference type="SUPFAM" id="SSF51735">
    <property type="entry name" value="NAD(P)-binding Rossmann-fold domains"/>
    <property type="match status" value="1"/>
</dbReference>
<evidence type="ECO:0000256" key="2">
    <source>
        <dbReference type="ARBA" id="ARBA00023002"/>
    </source>
</evidence>
<dbReference type="AlphaFoldDB" id="A0AAV9G636"/>
<keyword evidence="3" id="KW-0812">Transmembrane</keyword>
<comment type="caution">
    <text evidence="4">The sequence shown here is derived from an EMBL/GenBank/DDBJ whole genome shotgun (WGS) entry which is preliminary data.</text>
</comment>
<dbReference type="Gene3D" id="3.40.50.720">
    <property type="entry name" value="NAD(P)-binding Rossmann-like Domain"/>
    <property type="match status" value="1"/>
</dbReference>
<keyword evidence="2" id="KW-0560">Oxidoreductase</keyword>
<evidence type="ECO:0000313" key="5">
    <source>
        <dbReference type="Proteomes" id="UP001321760"/>
    </source>
</evidence>
<keyword evidence="3" id="KW-0472">Membrane</keyword>
<proteinExistence type="inferred from homology"/>
<dbReference type="InterPro" id="IPR002347">
    <property type="entry name" value="SDR_fam"/>
</dbReference>
<accession>A0AAV9G636</accession>
<protein>
    <recommendedName>
        <fullName evidence="6">NAD(P)-binding protein</fullName>
    </recommendedName>
</protein>
<dbReference type="InterPro" id="IPR051019">
    <property type="entry name" value="VLCFA-Steroid_DH"/>
</dbReference>
<dbReference type="Pfam" id="PF00106">
    <property type="entry name" value="adh_short"/>
    <property type="match status" value="1"/>
</dbReference>